<dbReference type="GeneID" id="16194326"/>
<organism evidence="1 2">
    <name type="scientific">Haloarcula hispanica tailed virus 2</name>
    <dbReference type="NCBI Taxonomy" id="1273751"/>
    <lineage>
        <taxon>Viruses</taxon>
        <taxon>Duplodnaviria</taxon>
        <taxon>Heunggongvirae</taxon>
        <taxon>Uroviricota</taxon>
        <taxon>Caudoviricetes</taxon>
        <taxon>Saparoviridae</taxon>
        <taxon>Halohivirus</taxon>
        <taxon>Halohivirus suolae</taxon>
        <taxon>Halohivirus HHTV2</taxon>
    </lineage>
</organism>
<reference evidence="1 2" key="1">
    <citation type="submission" date="2012-12" db="EMBL/GenBank/DDBJ databases">
        <authorList>
            <person name="Sencilo A."/>
            <person name="Jacobs-Sera D."/>
            <person name="Russell D.A."/>
            <person name="Ko C."/>
            <person name="Atanasova N."/>
            <person name="Osterlund E."/>
            <person name="Oksanen H.M."/>
            <person name="Bamford D.H."/>
            <person name="Hatfull G.F."/>
            <person name="Roine E."/>
            <person name="Hendrix R.W."/>
        </authorList>
    </citation>
    <scope>NUCLEOTIDE SEQUENCE [LARGE SCALE GENOMIC DNA]</scope>
</reference>
<dbReference type="RefSeq" id="YP_008060373.1">
    <property type="nucleotide sequence ID" value="NC_021340.1"/>
</dbReference>
<dbReference type="OrthoDB" id="40866at10239"/>
<dbReference type="KEGG" id="vg:16194326"/>
<sequence length="257" mass="27313">MPGFVYEEGEAIVTGQAGQHDFVFSEGEHVTDTGISELVFEEGTGIGGSIITVYVDGDASANGGFGTITDDLATRGYVFEEYSSSSVTLTEALNDSDGTVLWYVSADEADALTSGELSALSDWWSNTGTAAGVFGEDGPDDGSQSNRDENAIAVANELVGTGVFIDGGQVEGAATQGECKTNYPSHPVFDTVTSLSRFVSELPITEGDVDVWADYELGDGRRVWLDGSYIRMANSYYGGCDEPTYYENVINWLNGVL</sequence>
<dbReference type="Proteomes" id="UP000203112">
    <property type="component" value="Segment"/>
</dbReference>
<protein>
    <submittedName>
        <fullName evidence="1">Uncharacterized protein</fullName>
    </submittedName>
</protein>
<proteinExistence type="predicted"/>
<accession>R4T6B2</accession>
<name>R4T6B2_9CAUD</name>
<gene>
    <name evidence="1" type="primary">64</name>
    <name evidence="1" type="ORF">HHTV2_64</name>
</gene>
<evidence type="ECO:0000313" key="1">
    <source>
        <dbReference type="EMBL" id="AGM11229.1"/>
    </source>
</evidence>
<evidence type="ECO:0000313" key="2">
    <source>
        <dbReference type="Proteomes" id="UP000203112"/>
    </source>
</evidence>
<dbReference type="EMBL" id="KC292024">
    <property type="protein sequence ID" value="AGM11229.1"/>
    <property type="molecule type" value="Genomic_DNA"/>
</dbReference>
<keyword evidence="2" id="KW-1185">Reference proteome</keyword>